<evidence type="ECO:0000259" key="5">
    <source>
        <dbReference type="Pfam" id="PF13847"/>
    </source>
</evidence>
<evidence type="ECO:0000256" key="2">
    <source>
        <dbReference type="ARBA" id="ARBA00022679"/>
    </source>
</evidence>
<dbReference type="Proteomes" id="UP000705867">
    <property type="component" value="Unassembled WGS sequence"/>
</dbReference>
<evidence type="ECO:0000256" key="1">
    <source>
        <dbReference type="ARBA" id="ARBA00022603"/>
    </source>
</evidence>
<gene>
    <name evidence="6" type="ORF">K8I29_14320</name>
</gene>
<proteinExistence type="predicted"/>
<dbReference type="Pfam" id="PF13847">
    <property type="entry name" value="Methyltransf_31"/>
    <property type="match status" value="1"/>
</dbReference>
<dbReference type="InterPro" id="IPR026170">
    <property type="entry name" value="FAM173A/B"/>
</dbReference>
<dbReference type="GO" id="GO:0032259">
    <property type="term" value="P:methylation"/>
    <property type="evidence" value="ECO:0007669"/>
    <property type="project" value="UniProtKB-KW"/>
</dbReference>
<dbReference type="InterPro" id="IPR025714">
    <property type="entry name" value="Methyltranfer_dom"/>
</dbReference>
<dbReference type="PANTHER" id="PTHR13610:SF11">
    <property type="entry name" value="METHYLTRANSFERASE DOMAIN-CONTAINING PROTEIN"/>
    <property type="match status" value="1"/>
</dbReference>
<comment type="caution">
    <text evidence="6">The sequence shown here is derived from an EMBL/GenBank/DDBJ whole genome shotgun (WGS) entry which is preliminary data.</text>
</comment>
<protein>
    <submittedName>
        <fullName evidence="6">Class I SAM-dependent methyltransferase</fullName>
    </submittedName>
</protein>
<accession>A0A953M0W7</accession>
<sequence>MKRKPFQLLFAAVLLTALLSVAAVHPPDDRGTMRNLLYTDTSERPALDVPYVPTPHEVVEAMLGIAEVGERDVLYDLGCGDGRIVVSAAQKFGIRGIGVDLDPERIKESNENARNAKVTGRVQFFQRDLFTIDLSGASVVTLYLLPSVNLKLRPKLFRELRPGTRVVSHDFDMGNWQPDRKVTMENHTIYFWVVPANVSGVWRGDFPGGKGKGKYTLRIHQQFQKISGTLAVGEAKVPLSNMELKGNSLRFTIAQGIPGMSAPVGFDGFVEGNSIQGRMESGDKKRKWTAVRDGSTMVPLDIPDGQMQTALRRNDGIKAGGGE</sequence>
<feature type="domain" description="Methyltransferase" evidence="5">
    <location>
        <begin position="76"/>
        <end position="188"/>
    </location>
</feature>
<dbReference type="PANTHER" id="PTHR13610">
    <property type="entry name" value="METHYLTRANSFERASE DOMAIN-CONTAINING PROTEIN"/>
    <property type="match status" value="1"/>
</dbReference>
<keyword evidence="4" id="KW-0732">Signal</keyword>
<evidence type="ECO:0000313" key="7">
    <source>
        <dbReference type="Proteomes" id="UP000705867"/>
    </source>
</evidence>
<name>A0A953M0W7_9BACT</name>
<organism evidence="6 7">
    <name type="scientific">Candidatus Nitrobium versatile</name>
    <dbReference type="NCBI Taxonomy" id="2884831"/>
    <lineage>
        <taxon>Bacteria</taxon>
        <taxon>Pseudomonadati</taxon>
        <taxon>Nitrospirota</taxon>
        <taxon>Nitrospiria</taxon>
        <taxon>Nitrospirales</taxon>
        <taxon>Nitrospiraceae</taxon>
        <taxon>Candidatus Nitrobium</taxon>
    </lineage>
</organism>
<evidence type="ECO:0000313" key="6">
    <source>
        <dbReference type="EMBL" id="MBZ0157369.1"/>
    </source>
</evidence>
<dbReference type="AlphaFoldDB" id="A0A953M0W7"/>
<keyword evidence="2" id="KW-0808">Transferase</keyword>
<dbReference type="InterPro" id="IPR029063">
    <property type="entry name" value="SAM-dependent_MTases_sf"/>
</dbReference>
<feature type="signal peptide" evidence="4">
    <location>
        <begin position="1"/>
        <end position="22"/>
    </location>
</feature>
<dbReference type="Gene3D" id="3.40.50.150">
    <property type="entry name" value="Vaccinia Virus protein VP39"/>
    <property type="match status" value="1"/>
</dbReference>
<keyword evidence="1 6" id="KW-0489">Methyltransferase</keyword>
<evidence type="ECO:0000256" key="4">
    <source>
        <dbReference type="SAM" id="SignalP"/>
    </source>
</evidence>
<reference evidence="6" key="2">
    <citation type="submission" date="2021-08" db="EMBL/GenBank/DDBJ databases">
        <authorList>
            <person name="Dalcin Martins P."/>
        </authorList>
    </citation>
    <scope>NUCLEOTIDE SEQUENCE</scope>
    <source>
        <strain evidence="6">MAG_39</strain>
    </source>
</reference>
<dbReference type="SUPFAM" id="SSF53335">
    <property type="entry name" value="S-adenosyl-L-methionine-dependent methyltransferases"/>
    <property type="match status" value="1"/>
</dbReference>
<reference evidence="6" key="1">
    <citation type="journal article" date="2021" name="bioRxiv">
        <title>Unraveling nitrogen, sulfur and carbon metabolic pathways and microbial community transcriptional responses to substrate deprivation and toxicity stresses in a bioreactor mimicking anoxic brackish coastal sediment conditions.</title>
        <authorList>
            <person name="Martins P.D."/>
            <person name="Echeveste M.J."/>
            <person name="Arshad A."/>
            <person name="Kurth J."/>
            <person name="Ouboter H."/>
            <person name="Jetten M.S.M."/>
            <person name="Welte C.U."/>
        </authorList>
    </citation>
    <scope>NUCLEOTIDE SEQUENCE</scope>
    <source>
        <strain evidence="6">MAG_39</strain>
    </source>
</reference>
<dbReference type="CDD" id="cd02440">
    <property type="entry name" value="AdoMet_MTases"/>
    <property type="match status" value="1"/>
</dbReference>
<evidence type="ECO:0000256" key="3">
    <source>
        <dbReference type="ARBA" id="ARBA00022691"/>
    </source>
</evidence>
<dbReference type="EMBL" id="JAIOIV010000112">
    <property type="protein sequence ID" value="MBZ0157369.1"/>
    <property type="molecule type" value="Genomic_DNA"/>
</dbReference>
<keyword evidence="3" id="KW-0949">S-adenosyl-L-methionine</keyword>
<dbReference type="GO" id="GO:0016279">
    <property type="term" value="F:protein-lysine N-methyltransferase activity"/>
    <property type="evidence" value="ECO:0007669"/>
    <property type="project" value="InterPro"/>
</dbReference>
<feature type="chain" id="PRO_5037422803" evidence="4">
    <location>
        <begin position="23"/>
        <end position="323"/>
    </location>
</feature>